<dbReference type="KEGG" id="hau:Haur_0009"/>
<dbReference type="HOGENOM" id="CLU_089876_3_0_0"/>
<dbReference type="eggNOG" id="COG2050">
    <property type="taxonomic scope" value="Bacteria"/>
</dbReference>
<reference evidence="3 4" key="1">
    <citation type="journal article" date="2011" name="Stand. Genomic Sci.">
        <title>Complete genome sequence of the filamentous gliding predatory bacterium Herpetosiphon aurantiacus type strain (114-95(T)).</title>
        <authorList>
            <person name="Kiss H."/>
            <person name="Nett M."/>
            <person name="Domin N."/>
            <person name="Martin K."/>
            <person name="Maresca J.A."/>
            <person name="Copeland A."/>
            <person name="Lapidus A."/>
            <person name="Lucas S."/>
            <person name="Berry K.W."/>
            <person name="Glavina Del Rio T."/>
            <person name="Dalin E."/>
            <person name="Tice H."/>
            <person name="Pitluck S."/>
            <person name="Richardson P."/>
            <person name="Bruce D."/>
            <person name="Goodwin L."/>
            <person name="Han C."/>
            <person name="Detter J.C."/>
            <person name="Schmutz J."/>
            <person name="Brettin T."/>
            <person name="Land M."/>
            <person name="Hauser L."/>
            <person name="Kyrpides N.C."/>
            <person name="Ivanova N."/>
            <person name="Goker M."/>
            <person name="Woyke T."/>
            <person name="Klenk H.P."/>
            <person name="Bryant D.A."/>
        </authorList>
    </citation>
    <scope>NUCLEOTIDE SEQUENCE [LARGE SCALE GENOMIC DNA]</scope>
    <source>
        <strain evidence="4">ATCC 23779 / DSM 785 / 114-95</strain>
    </source>
</reference>
<dbReference type="PANTHER" id="PTHR42856">
    <property type="entry name" value="ACYL-COENZYME A THIOESTERASE PAAI"/>
    <property type="match status" value="1"/>
</dbReference>
<dbReference type="SUPFAM" id="SSF54637">
    <property type="entry name" value="Thioesterase/thiol ester dehydrase-isomerase"/>
    <property type="match status" value="1"/>
</dbReference>
<name>A9B4A4_HERA2</name>
<accession>A9B4A4</accession>
<dbReference type="CDD" id="cd03443">
    <property type="entry name" value="PaaI_thioesterase"/>
    <property type="match status" value="1"/>
</dbReference>
<dbReference type="EMBL" id="CP000875">
    <property type="protein sequence ID" value="ABX02661.1"/>
    <property type="molecule type" value="Genomic_DNA"/>
</dbReference>
<proteinExistence type="predicted"/>
<evidence type="ECO:0000259" key="2">
    <source>
        <dbReference type="Pfam" id="PF03061"/>
    </source>
</evidence>
<dbReference type="GO" id="GO:0016289">
    <property type="term" value="F:acyl-CoA hydrolase activity"/>
    <property type="evidence" value="ECO:0007669"/>
    <property type="project" value="UniProtKB-ARBA"/>
</dbReference>
<organism evidence="3 4">
    <name type="scientific">Herpetosiphon aurantiacus (strain ATCC 23779 / DSM 785 / 114-95)</name>
    <dbReference type="NCBI Taxonomy" id="316274"/>
    <lineage>
        <taxon>Bacteria</taxon>
        <taxon>Bacillati</taxon>
        <taxon>Chloroflexota</taxon>
        <taxon>Chloroflexia</taxon>
        <taxon>Herpetosiphonales</taxon>
        <taxon>Herpetosiphonaceae</taxon>
        <taxon>Herpetosiphon</taxon>
    </lineage>
</organism>
<sequence>MTTLLEQTQQLLARMDEREQQLALTLIKRIGKHQAHGAGFTWSLGVVYEDVQPGFSRCSLQIDPGHYNPAGIAHGGVAYSLLDTAMGGAFWTALERPLGCATLELKINYLRPIVAGTIIATAELVERTTRFGILTGRVVNEAGELLALGQGTFAIINYPKE</sequence>
<dbReference type="Pfam" id="PF03061">
    <property type="entry name" value="4HBT"/>
    <property type="match status" value="1"/>
</dbReference>
<dbReference type="PANTHER" id="PTHR42856:SF1">
    <property type="entry name" value="ACYL-COENZYME A THIOESTERASE PAAI"/>
    <property type="match status" value="1"/>
</dbReference>
<dbReference type="AlphaFoldDB" id="A9B4A4"/>
<evidence type="ECO:0000256" key="1">
    <source>
        <dbReference type="ARBA" id="ARBA00022801"/>
    </source>
</evidence>
<protein>
    <submittedName>
        <fullName evidence="3">Thioesterase superfamily protein</fullName>
    </submittedName>
</protein>
<gene>
    <name evidence="3" type="ordered locus">Haur_0009</name>
</gene>
<dbReference type="InParanoid" id="A9B4A4"/>
<keyword evidence="4" id="KW-1185">Reference proteome</keyword>
<evidence type="ECO:0000313" key="4">
    <source>
        <dbReference type="Proteomes" id="UP000000787"/>
    </source>
</evidence>
<dbReference type="InterPro" id="IPR052723">
    <property type="entry name" value="Acyl-CoA_thioesterase_PaaI"/>
</dbReference>
<feature type="domain" description="Thioesterase" evidence="2">
    <location>
        <begin position="71"/>
        <end position="146"/>
    </location>
</feature>
<dbReference type="Proteomes" id="UP000000787">
    <property type="component" value="Chromosome"/>
</dbReference>
<dbReference type="BioCyc" id="HAUR316274:GHYA-9-MONOMER"/>
<dbReference type="InterPro" id="IPR029069">
    <property type="entry name" value="HotDog_dom_sf"/>
</dbReference>
<evidence type="ECO:0000313" key="3">
    <source>
        <dbReference type="EMBL" id="ABX02661.1"/>
    </source>
</evidence>
<dbReference type="Gene3D" id="3.10.129.10">
    <property type="entry name" value="Hotdog Thioesterase"/>
    <property type="match status" value="1"/>
</dbReference>
<dbReference type="NCBIfam" id="TIGR00369">
    <property type="entry name" value="unchar_dom_1"/>
    <property type="match status" value="1"/>
</dbReference>
<dbReference type="STRING" id="316274.Haur_0009"/>
<keyword evidence="1" id="KW-0378">Hydrolase</keyword>
<dbReference type="InterPro" id="IPR006683">
    <property type="entry name" value="Thioestr_dom"/>
</dbReference>
<dbReference type="InterPro" id="IPR003736">
    <property type="entry name" value="PAAI_dom"/>
</dbReference>